<dbReference type="GO" id="GO:0005506">
    <property type="term" value="F:iron ion binding"/>
    <property type="evidence" value="ECO:0007669"/>
    <property type="project" value="InterPro"/>
</dbReference>
<feature type="binding site" description="axial binding residue" evidence="8">
    <location>
        <position position="412"/>
    </location>
    <ligand>
        <name>heme</name>
        <dbReference type="ChEBI" id="CHEBI:30413"/>
    </ligand>
    <ligandPart>
        <name>Fe</name>
        <dbReference type="ChEBI" id="CHEBI:18248"/>
    </ligandPart>
</feature>
<evidence type="ECO:0000313" key="9">
    <source>
        <dbReference type="EMBL" id="THG95683.1"/>
    </source>
</evidence>
<dbReference type="PANTHER" id="PTHR24305:SF187">
    <property type="entry name" value="P450, PUTATIVE (EUROFUNG)-RELATED"/>
    <property type="match status" value="1"/>
</dbReference>
<evidence type="ECO:0000256" key="2">
    <source>
        <dbReference type="ARBA" id="ARBA00005179"/>
    </source>
</evidence>
<dbReference type="PRINTS" id="PR00463">
    <property type="entry name" value="EP450I"/>
</dbReference>
<keyword evidence="7" id="KW-0503">Monooxygenase</keyword>
<keyword evidence="5" id="KW-0560">Oxidoreductase</keyword>
<gene>
    <name evidence="9" type="ORF">EW026_g6016</name>
</gene>
<sequence>MLFAHMDAFKAITMTFATYYAALCSSVTLYRLSPFHPLARYPGPIMCKVSKIWVAYVASKGKQHLYIQDLHRRYGDAVRIDWDGRLFQNPMHAMIGIQDPQEHFIRRKPWSRAFNTGSLKELQPLLAARVEQLVESAITQQGIVDLSRWVNFFTFDFMCDMAFGGGSEMIRDKDPGDLLKKLEKKLIVDLWLDHLPWLGPYARVALTVFKVDSEFRDMGVRRIEERRRAGSNRKDLMYFLTNEDNRAERPLSPLKVLEDGLTAIIAGTDTTSSTLCNVFFFLITYPKVHEKLQAEVDCYYPPGEDALDPQHHPKMVYLEAVINETLRIYPVVPSGSQRTTMTGTALGSYFLPEGNQARLHFYSVHRDPRNFSNPDSFWPERWLIAGGNMTSSEELVHNPNAFVPFSHGPSNCVGKPLAMREMRTVICQMVQKVNMRFAPGWNPQDWERDMEDRFTVKKGPLPVIVEKRG</sequence>
<evidence type="ECO:0000256" key="8">
    <source>
        <dbReference type="PIRSR" id="PIRSR602401-1"/>
    </source>
</evidence>
<dbReference type="SUPFAM" id="SSF48264">
    <property type="entry name" value="Cytochrome P450"/>
    <property type="match status" value="1"/>
</dbReference>
<dbReference type="InterPro" id="IPR050121">
    <property type="entry name" value="Cytochrome_P450_monoxygenase"/>
</dbReference>
<keyword evidence="8" id="KW-0349">Heme</keyword>
<comment type="caution">
    <text evidence="9">The sequence shown here is derived from an EMBL/GenBank/DDBJ whole genome shotgun (WGS) entry which is preliminary data.</text>
</comment>
<dbReference type="PANTHER" id="PTHR24305">
    <property type="entry name" value="CYTOCHROME P450"/>
    <property type="match status" value="1"/>
</dbReference>
<name>A0A4S4KCK6_9APHY</name>
<reference evidence="9 10" key="1">
    <citation type="submission" date="2019-02" db="EMBL/GenBank/DDBJ databases">
        <title>Genome sequencing of the rare red list fungi Phlebia centrifuga.</title>
        <authorList>
            <person name="Buettner E."/>
            <person name="Kellner H."/>
        </authorList>
    </citation>
    <scope>NUCLEOTIDE SEQUENCE [LARGE SCALE GENOMIC DNA]</scope>
    <source>
        <strain evidence="9 10">DSM 108282</strain>
    </source>
</reference>
<dbReference type="Proteomes" id="UP000309038">
    <property type="component" value="Unassembled WGS sequence"/>
</dbReference>
<dbReference type="GO" id="GO:0016705">
    <property type="term" value="F:oxidoreductase activity, acting on paired donors, with incorporation or reduction of molecular oxygen"/>
    <property type="evidence" value="ECO:0007669"/>
    <property type="project" value="InterPro"/>
</dbReference>
<comment type="cofactor">
    <cofactor evidence="1 8">
        <name>heme</name>
        <dbReference type="ChEBI" id="CHEBI:30413"/>
    </cofactor>
</comment>
<dbReference type="PRINTS" id="PR00385">
    <property type="entry name" value="P450"/>
</dbReference>
<dbReference type="GO" id="GO:0020037">
    <property type="term" value="F:heme binding"/>
    <property type="evidence" value="ECO:0007669"/>
    <property type="project" value="InterPro"/>
</dbReference>
<dbReference type="AlphaFoldDB" id="A0A4S4KCK6"/>
<comment type="similarity">
    <text evidence="3">Belongs to the cytochrome P450 family.</text>
</comment>
<evidence type="ECO:0000256" key="7">
    <source>
        <dbReference type="ARBA" id="ARBA00023033"/>
    </source>
</evidence>
<dbReference type="InterPro" id="IPR002401">
    <property type="entry name" value="Cyt_P450_E_grp-I"/>
</dbReference>
<protein>
    <recommendedName>
        <fullName evidence="11">Cytochrome P450</fullName>
    </recommendedName>
</protein>
<evidence type="ECO:0000256" key="6">
    <source>
        <dbReference type="ARBA" id="ARBA00023004"/>
    </source>
</evidence>
<keyword evidence="4 8" id="KW-0479">Metal-binding</keyword>
<evidence type="ECO:0000256" key="1">
    <source>
        <dbReference type="ARBA" id="ARBA00001971"/>
    </source>
</evidence>
<proteinExistence type="inferred from homology"/>
<organism evidence="9 10">
    <name type="scientific">Hermanssonia centrifuga</name>
    <dbReference type="NCBI Taxonomy" id="98765"/>
    <lineage>
        <taxon>Eukaryota</taxon>
        <taxon>Fungi</taxon>
        <taxon>Dikarya</taxon>
        <taxon>Basidiomycota</taxon>
        <taxon>Agaricomycotina</taxon>
        <taxon>Agaricomycetes</taxon>
        <taxon>Polyporales</taxon>
        <taxon>Meruliaceae</taxon>
        <taxon>Hermanssonia</taxon>
    </lineage>
</organism>
<dbReference type="InterPro" id="IPR036396">
    <property type="entry name" value="Cyt_P450_sf"/>
</dbReference>
<dbReference type="EMBL" id="SGPJ01000297">
    <property type="protein sequence ID" value="THG95683.1"/>
    <property type="molecule type" value="Genomic_DNA"/>
</dbReference>
<keyword evidence="10" id="KW-1185">Reference proteome</keyword>
<dbReference type="InterPro" id="IPR001128">
    <property type="entry name" value="Cyt_P450"/>
</dbReference>
<keyword evidence="6 8" id="KW-0408">Iron</keyword>
<evidence type="ECO:0000256" key="3">
    <source>
        <dbReference type="ARBA" id="ARBA00010617"/>
    </source>
</evidence>
<accession>A0A4S4KCK6</accession>
<evidence type="ECO:0000313" key="10">
    <source>
        <dbReference type="Proteomes" id="UP000309038"/>
    </source>
</evidence>
<dbReference type="Gene3D" id="1.10.630.10">
    <property type="entry name" value="Cytochrome P450"/>
    <property type="match status" value="1"/>
</dbReference>
<evidence type="ECO:0000256" key="4">
    <source>
        <dbReference type="ARBA" id="ARBA00022723"/>
    </source>
</evidence>
<evidence type="ECO:0008006" key="11">
    <source>
        <dbReference type="Google" id="ProtNLM"/>
    </source>
</evidence>
<dbReference type="GO" id="GO:0004497">
    <property type="term" value="F:monooxygenase activity"/>
    <property type="evidence" value="ECO:0007669"/>
    <property type="project" value="UniProtKB-KW"/>
</dbReference>
<evidence type="ECO:0000256" key="5">
    <source>
        <dbReference type="ARBA" id="ARBA00023002"/>
    </source>
</evidence>
<comment type="pathway">
    <text evidence="2">Secondary metabolite biosynthesis.</text>
</comment>
<dbReference type="Pfam" id="PF00067">
    <property type="entry name" value="p450"/>
    <property type="match status" value="1"/>
</dbReference>